<protein>
    <submittedName>
        <fullName evidence="6">Ribosomal protein L11 methyltransferase</fullName>
        <ecNumber evidence="6">2.1.1.-</ecNumber>
    </submittedName>
</protein>
<organism evidence="6">
    <name type="scientific">termite gut metagenome</name>
    <dbReference type="NCBI Taxonomy" id="433724"/>
    <lineage>
        <taxon>unclassified sequences</taxon>
        <taxon>metagenomes</taxon>
        <taxon>organismal metagenomes</taxon>
    </lineage>
</organism>
<dbReference type="GO" id="GO:0032259">
    <property type="term" value="P:methylation"/>
    <property type="evidence" value="ECO:0007669"/>
    <property type="project" value="UniProtKB-KW"/>
</dbReference>
<keyword evidence="2" id="KW-0963">Cytoplasm</keyword>
<accession>A0A5J4R6R9</accession>
<evidence type="ECO:0000256" key="2">
    <source>
        <dbReference type="ARBA" id="ARBA00022490"/>
    </source>
</evidence>
<dbReference type="PANTHER" id="PTHR43648:SF1">
    <property type="entry name" value="ELECTRON TRANSFER FLAVOPROTEIN BETA SUBUNIT LYSINE METHYLTRANSFERASE"/>
    <property type="match status" value="1"/>
</dbReference>
<dbReference type="GO" id="GO:0008276">
    <property type="term" value="F:protein methyltransferase activity"/>
    <property type="evidence" value="ECO:0007669"/>
    <property type="project" value="InterPro"/>
</dbReference>
<dbReference type="Pfam" id="PF06325">
    <property type="entry name" value="PrmA"/>
    <property type="match status" value="1"/>
</dbReference>
<dbReference type="SUPFAM" id="SSF53335">
    <property type="entry name" value="S-adenosyl-L-methionine-dependent methyltransferases"/>
    <property type="match status" value="1"/>
</dbReference>
<keyword evidence="5" id="KW-0949">S-adenosyl-L-methionine</keyword>
<dbReference type="AlphaFoldDB" id="A0A5J4R6R9"/>
<keyword evidence="4 6" id="KW-0808">Transferase</keyword>
<comment type="similarity">
    <text evidence="1">Belongs to the methyltransferase superfamily. PrmA family.</text>
</comment>
<dbReference type="PIRSF" id="PIRSF000401">
    <property type="entry name" value="RPL11_MTase"/>
    <property type="match status" value="1"/>
</dbReference>
<reference evidence="6" key="1">
    <citation type="submission" date="2019-03" db="EMBL/GenBank/DDBJ databases">
        <title>Single cell metagenomics reveals metabolic interactions within the superorganism composed of flagellate Streblomastix strix and complex community of Bacteroidetes bacteria on its surface.</title>
        <authorList>
            <person name="Treitli S.C."/>
            <person name="Kolisko M."/>
            <person name="Husnik F."/>
            <person name="Keeling P."/>
            <person name="Hampl V."/>
        </authorList>
    </citation>
    <scope>NUCLEOTIDE SEQUENCE</scope>
    <source>
        <strain evidence="6">STM</strain>
    </source>
</reference>
<dbReference type="EMBL" id="SNRY01001661">
    <property type="protein sequence ID" value="KAA6329358.1"/>
    <property type="molecule type" value="Genomic_DNA"/>
</dbReference>
<keyword evidence="6" id="KW-0689">Ribosomal protein</keyword>
<evidence type="ECO:0000256" key="4">
    <source>
        <dbReference type="ARBA" id="ARBA00022679"/>
    </source>
</evidence>
<name>A0A5J4R6R9_9ZZZZ</name>
<dbReference type="Gene3D" id="3.40.50.150">
    <property type="entry name" value="Vaccinia Virus protein VP39"/>
    <property type="match status" value="1"/>
</dbReference>
<gene>
    <name evidence="6" type="ORF">EZS27_021825</name>
</gene>
<evidence type="ECO:0000256" key="5">
    <source>
        <dbReference type="ARBA" id="ARBA00022691"/>
    </source>
</evidence>
<dbReference type="EC" id="2.1.1.-" evidence="6"/>
<dbReference type="PANTHER" id="PTHR43648">
    <property type="entry name" value="ELECTRON TRANSFER FLAVOPROTEIN BETA SUBUNIT LYSINE METHYLTRANSFERASE"/>
    <property type="match status" value="1"/>
</dbReference>
<evidence type="ECO:0000256" key="3">
    <source>
        <dbReference type="ARBA" id="ARBA00022603"/>
    </source>
</evidence>
<comment type="caution">
    <text evidence="6">The sequence shown here is derived from an EMBL/GenBank/DDBJ whole genome shotgun (WGS) entry which is preliminary data.</text>
</comment>
<dbReference type="CDD" id="cd02440">
    <property type="entry name" value="AdoMet_MTases"/>
    <property type="match status" value="1"/>
</dbReference>
<dbReference type="GO" id="GO:0005840">
    <property type="term" value="C:ribosome"/>
    <property type="evidence" value="ECO:0007669"/>
    <property type="project" value="UniProtKB-KW"/>
</dbReference>
<evidence type="ECO:0000313" key="6">
    <source>
        <dbReference type="EMBL" id="KAA6329358.1"/>
    </source>
</evidence>
<evidence type="ECO:0000256" key="1">
    <source>
        <dbReference type="ARBA" id="ARBA00009741"/>
    </source>
</evidence>
<dbReference type="InterPro" id="IPR050078">
    <property type="entry name" value="Ribosomal_L11_MeTrfase_PrmA"/>
</dbReference>
<dbReference type="InterPro" id="IPR004498">
    <property type="entry name" value="Ribosomal_PrmA_MeTrfase"/>
</dbReference>
<proteinExistence type="inferred from homology"/>
<dbReference type="HAMAP" id="MF_00735">
    <property type="entry name" value="Methyltr_PrmA"/>
    <property type="match status" value="1"/>
</dbReference>
<sequence length="281" mass="31954">MKYLEVTFITVPSSETINDVLSSVLGEVGFESFMEHELGIKAYIPENLFDATAMERAIQDFPLENVQFDYTWQETEDKDWNEEWERNSFQPVVIDNRCVIHSTFHKDVPQVEYNIIINPRMAFGTGYHQTTNLVINALLKNNLKGKSVLDMGCGTSVLAILACMRGAAPVTAIDIDTWCVENSKENVALNGLTGITVELGDVSLLKGKEPFDVIIANINRNVLLNDMKHYASCMKPTSELYTSGFYVEDIPIIREEAEKNKLRFDFYEENNNWAIVKFMLI</sequence>
<keyword evidence="3 6" id="KW-0489">Methyltransferase</keyword>
<dbReference type="NCBIfam" id="NF001785">
    <property type="entry name" value="PRK00517.2-2"/>
    <property type="match status" value="1"/>
</dbReference>
<dbReference type="InterPro" id="IPR029063">
    <property type="entry name" value="SAM-dependent_MTases_sf"/>
</dbReference>
<keyword evidence="6" id="KW-0687">Ribonucleoprotein</keyword>